<dbReference type="CDD" id="cd20262">
    <property type="entry name" value="Complex1_LYR_LYRM2"/>
    <property type="match status" value="1"/>
</dbReference>
<name>A0A2T2NJG6_CORCC</name>
<sequence length="101" mass="11605">MRGYASIASKAPSRLRGKNLLSLDHFIQKQRVLALWRDILRATASIPDANSRKDMRQWARTGFERHRNVTDLEEIRYLYSSGKTEVDAMKNTLINSGVLTK</sequence>
<dbReference type="OrthoDB" id="74240at2759"/>
<keyword evidence="9" id="KW-1185">Reference proteome</keyword>
<evidence type="ECO:0000313" key="9">
    <source>
        <dbReference type="Proteomes" id="UP000240883"/>
    </source>
</evidence>
<evidence type="ECO:0000256" key="4">
    <source>
        <dbReference type="ARBA" id="ARBA00023128"/>
    </source>
</evidence>
<dbReference type="GO" id="GO:0005739">
    <property type="term" value="C:mitochondrion"/>
    <property type="evidence" value="ECO:0007669"/>
    <property type="project" value="UniProtKB-SubCell"/>
</dbReference>
<evidence type="ECO:0000256" key="5">
    <source>
        <dbReference type="ARBA" id="ARBA00026235"/>
    </source>
</evidence>
<dbReference type="InterPro" id="IPR008011">
    <property type="entry name" value="Complex1_LYR_dom"/>
</dbReference>
<dbReference type="EMBL" id="KZ678137">
    <property type="protein sequence ID" value="PSN65540.1"/>
    <property type="molecule type" value="Genomic_DNA"/>
</dbReference>
<comment type="similarity">
    <text evidence="2">Belongs to the complex I LYR family.</text>
</comment>
<gene>
    <name evidence="8" type="ORF">BS50DRAFT_636303</name>
</gene>
<dbReference type="AlphaFoldDB" id="A0A2T2NJG6"/>
<dbReference type="PANTHER" id="PTHR13675:SF0">
    <property type="entry name" value="LYR MOTIF-CONTAINING PROTEIN 2"/>
    <property type="match status" value="1"/>
</dbReference>
<dbReference type="Proteomes" id="UP000240883">
    <property type="component" value="Unassembled WGS sequence"/>
</dbReference>
<organism evidence="8 9">
    <name type="scientific">Corynespora cassiicola Philippines</name>
    <dbReference type="NCBI Taxonomy" id="1448308"/>
    <lineage>
        <taxon>Eukaryota</taxon>
        <taxon>Fungi</taxon>
        <taxon>Dikarya</taxon>
        <taxon>Ascomycota</taxon>
        <taxon>Pezizomycotina</taxon>
        <taxon>Dothideomycetes</taxon>
        <taxon>Pleosporomycetidae</taxon>
        <taxon>Pleosporales</taxon>
        <taxon>Corynesporascaceae</taxon>
        <taxon>Corynespora</taxon>
    </lineage>
</organism>
<evidence type="ECO:0000256" key="1">
    <source>
        <dbReference type="ARBA" id="ARBA00004173"/>
    </source>
</evidence>
<comment type="function">
    <text evidence="6">Involved in efficient integration of the N-module into mitochondrial respiratory chain complex I.</text>
</comment>
<accession>A0A2T2NJG6</accession>
<evidence type="ECO:0000259" key="7">
    <source>
        <dbReference type="Pfam" id="PF05347"/>
    </source>
</evidence>
<reference evidence="8 9" key="1">
    <citation type="journal article" date="2018" name="Front. Microbiol.">
        <title>Genome-Wide Analysis of Corynespora cassiicola Leaf Fall Disease Putative Effectors.</title>
        <authorList>
            <person name="Lopez D."/>
            <person name="Ribeiro S."/>
            <person name="Label P."/>
            <person name="Fumanal B."/>
            <person name="Venisse J.S."/>
            <person name="Kohler A."/>
            <person name="de Oliveira R.R."/>
            <person name="Labutti K."/>
            <person name="Lipzen A."/>
            <person name="Lail K."/>
            <person name="Bauer D."/>
            <person name="Ohm R.A."/>
            <person name="Barry K.W."/>
            <person name="Spatafora J."/>
            <person name="Grigoriev I.V."/>
            <person name="Martin F.M."/>
            <person name="Pujade-Renaud V."/>
        </authorList>
    </citation>
    <scope>NUCLEOTIDE SEQUENCE [LARGE SCALE GENOMIC DNA]</scope>
    <source>
        <strain evidence="8 9">Philippines</strain>
    </source>
</reference>
<evidence type="ECO:0000313" key="8">
    <source>
        <dbReference type="EMBL" id="PSN65540.1"/>
    </source>
</evidence>
<feature type="domain" description="Complex 1 LYR protein" evidence="7">
    <location>
        <begin position="30"/>
        <end position="87"/>
    </location>
</feature>
<dbReference type="STRING" id="1448308.A0A2T2NJG6"/>
<dbReference type="PANTHER" id="PTHR13675">
    <property type="entry name" value="LYR MOTIF-CONTAINING PROTEIN 2"/>
    <property type="match status" value="1"/>
</dbReference>
<evidence type="ECO:0000256" key="6">
    <source>
        <dbReference type="ARBA" id="ARBA00044735"/>
    </source>
</evidence>
<keyword evidence="4" id="KW-0496">Mitochondrion</keyword>
<protein>
    <recommendedName>
        <fullName evidence="5">LYR motif-containing protein 2</fullName>
    </recommendedName>
</protein>
<evidence type="ECO:0000256" key="3">
    <source>
        <dbReference type="ARBA" id="ARBA00022946"/>
    </source>
</evidence>
<dbReference type="InterPro" id="IPR045293">
    <property type="entry name" value="Complex1_LYR_LYRM2"/>
</dbReference>
<evidence type="ECO:0000256" key="2">
    <source>
        <dbReference type="ARBA" id="ARBA00009508"/>
    </source>
</evidence>
<dbReference type="Pfam" id="PF05347">
    <property type="entry name" value="Complex1_LYR"/>
    <property type="match status" value="1"/>
</dbReference>
<comment type="subcellular location">
    <subcellularLocation>
        <location evidence="1">Mitochondrion</location>
    </subcellularLocation>
</comment>
<proteinExistence type="inferred from homology"/>
<keyword evidence="3" id="KW-0809">Transit peptide</keyword>